<accession>A0A1A3BLC5</accession>
<sequence>MPGEPTSILLVADPGAPTAIAERLSRRLGTALTDLATADDEWDVSVRHHAYPIDEHAEVADVVGTIDPGGEPEDIVIYLTDLPRREGTTPVLADISVSGRLGVISIPCVGGVFIDRRMVKLAQTIVAEVTGQSDKGNPSVKGLTRKQDHEIVRYVGPRTLSHLRLLAGMVYANRPWRLVTGMSKVIMAAFATGAVSFAYPTMWQLSDTMGRWRLSSATILASAALIAWLIIEHELWERPHSADERERAVLYNASTVVTLLIGVMIFHAALFLLLLATAWWTLPPQLVAKNIGHPVNFLTLLVLSWLVAAVSTLGGALGSGMEDDDAVRAAAYGIRQRQRFAQANSRAPDR</sequence>
<protein>
    <recommendedName>
        <fullName evidence="4">5,10-methylene-tetrahydrofolate dehydrogenase</fullName>
    </recommendedName>
</protein>
<organism evidence="2 3">
    <name type="scientific">Mycobacterium asiaticum</name>
    <dbReference type="NCBI Taxonomy" id="1790"/>
    <lineage>
        <taxon>Bacteria</taxon>
        <taxon>Bacillati</taxon>
        <taxon>Actinomycetota</taxon>
        <taxon>Actinomycetes</taxon>
        <taxon>Mycobacteriales</taxon>
        <taxon>Mycobacteriaceae</taxon>
        <taxon>Mycobacterium</taxon>
    </lineage>
</organism>
<dbReference type="Proteomes" id="UP000093795">
    <property type="component" value="Unassembled WGS sequence"/>
</dbReference>
<evidence type="ECO:0000256" key="1">
    <source>
        <dbReference type="SAM" id="Phobius"/>
    </source>
</evidence>
<feature type="transmembrane region" description="Helical" evidence="1">
    <location>
        <begin position="251"/>
        <end position="277"/>
    </location>
</feature>
<reference evidence="2 3" key="1">
    <citation type="submission" date="2016-06" db="EMBL/GenBank/DDBJ databases">
        <authorList>
            <person name="Kjaerup R.B."/>
            <person name="Dalgaard T.S."/>
            <person name="Juul-Madsen H.R."/>
        </authorList>
    </citation>
    <scope>NUCLEOTIDE SEQUENCE [LARGE SCALE GENOMIC DNA]</scope>
    <source>
        <strain evidence="2 3">1081914.2</strain>
    </source>
</reference>
<keyword evidence="1" id="KW-1133">Transmembrane helix</keyword>
<dbReference type="RefSeq" id="WP_065123179.1">
    <property type="nucleotide sequence ID" value="NZ_LZKQ01000289.1"/>
</dbReference>
<keyword evidence="1" id="KW-0472">Membrane</keyword>
<feature type="transmembrane region" description="Helical" evidence="1">
    <location>
        <begin position="297"/>
        <end position="318"/>
    </location>
</feature>
<feature type="transmembrane region" description="Helical" evidence="1">
    <location>
        <begin position="178"/>
        <end position="200"/>
    </location>
</feature>
<keyword evidence="1" id="KW-0812">Transmembrane</keyword>
<proteinExistence type="predicted"/>
<evidence type="ECO:0000313" key="2">
    <source>
        <dbReference type="EMBL" id="OBI75790.1"/>
    </source>
</evidence>
<name>A0A1A3BLC5_MYCAS</name>
<feature type="transmembrane region" description="Helical" evidence="1">
    <location>
        <begin position="212"/>
        <end position="231"/>
    </location>
</feature>
<dbReference type="AlphaFoldDB" id="A0A1A3BLC5"/>
<comment type="caution">
    <text evidence="2">The sequence shown here is derived from an EMBL/GenBank/DDBJ whole genome shotgun (WGS) entry which is preliminary data.</text>
</comment>
<gene>
    <name evidence="2" type="ORF">A9X01_04420</name>
</gene>
<dbReference type="OrthoDB" id="8477132at2"/>
<evidence type="ECO:0008006" key="4">
    <source>
        <dbReference type="Google" id="ProtNLM"/>
    </source>
</evidence>
<evidence type="ECO:0000313" key="3">
    <source>
        <dbReference type="Proteomes" id="UP000093795"/>
    </source>
</evidence>
<dbReference type="STRING" id="1790.A5645_13335"/>
<dbReference type="EMBL" id="LZKQ01000289">
    <property type="protein sequence ID" value="OBI75790.1"/>
    <property type="molecule type" value="Genomic_DNA"/>
</dbReference>